<reference evidence="1" key="1">
    <citation type="journal article" date="2007" name="PLoS ONE">
        <title>The first genome sequence of an elite grapevine cultivar (Pinot noir Vitis vinifera L.): coping with a highly heterozygous genome.</title>
        <authorList>
            <person name="Velasco R."/>
            <person name="Zharkikh A."/>
            <person name="Troggio M."/>
            <person name="Cartwright D.A."/>
            <person name="Cestaro A."/>
            <person name="Pruss D."/>
            <person name="Pindo M."/>
            <person name="FitzGerald L.M."/>
            <person name="Vezzulli S."/>
            <person name="Reid J."/>
            <person name="Malacarne G."/>
            <person name="Iliev D."/>
            <person name="Coppola G."/>
            <person name="Wardell B."/>
            <person name="Micheletti D."/>
            <person name="Macalma T."/>
            <person name="Facci M."/>
            <person name="Mitchell J.T."/>
            <person name="Perazzolli M."/>
            <person name="Eldredge G."/>
            <person name="Gatto P."/>
            <person name="Oyzerski R."/>
            <person name="Moretto M."/>
            <person name="Gutin N."/>
            <person name="Stefanini M."/>
            <person name="Chen Y."/>
            <person name="Segala C."/>
            <person name="Davenport C."/>
            <person name="Dematte L."/>
            <person name="Mraz A."/>
            <person name="Battilana J."/>
            <person name="Stormo K."/>
            <person name="Costa F."/>
            <person name="Tao Q."/>
            <person name="Si-Ammour A."/>
            <person name="Harkins T."/>
            <person name="Lackey A."/>
            <person name="Perbost C."/>
            <person name="Taillon B."/>
            <person name="Stella A."/>
            <person name="Solovyev V."/>
            <person name="Fawcett J.A."/>
            <person name="Sterck L."/>
            <person name="Vandepoele K."/>
            <person name="Grando S.M."/>
            <person name="Toppo S."/>
            <person name="Moser C."/>
            <person name="Lanchbury J."/>
            <person name="Bogden R."/>
            <person name="Skolnick M."/>
            <person name="Sgaramella V."/>
            <person name="Bhatnagar S.K."/>
            <person name="Fontana P."/>
            <person name="Gutin A."/>
            <person name="Van de Peer Y."/>
            <person name="Salamini F."/>
            <person name="Viola R."/>
        </authorList>
    </citation>
    <scope>NUCLEOTIDE SEQUENCE</scope>
</reference>
<proteinExistence type="predicted"/>
<gene>
    <name evidence="1" type="ORF">VITISV_013030</name>
</gene>
<accession>A5BTR9</accession>
<evidence type="ECO:0000313" key="1">
    <source>
        <dbReference type="EMBL" id="CAN79310.1"/>
    </source>
</evidence>
<protein>
    <submittedName>
        <fullName evidence="1">Uncharacterized protein</fullName>
    </submittedName>
</protein>
<sequence length="63" mass="6441">MVIKDSNGGGADVVGTTSGASGVVSQLVVPVVAAHPMVALEVLAYLGLLEVQHRPLNDSICRE</sequence>
<organism evidence="1">
    <name type="scientific">Vitis vinifera</name>
    <name type="common">Grape</name>
    <dbReference type="NCBI Taxonomy" id="29760"/>
    <lineage>
        <taxon>Eukaryota</taxon>
        <taxon>Viridiplantae</taxon>
        <taxon>Streptophyta</taxon>
        <taxon>Embryophyta</taxon>
        <taxon>Tracheophyta</taxon>
        <taxon>Spermatophyta</taxon>
        <taxon>Magnoliopsida</taxon>
        <taxon>eudicotyledons</taxon>
        <taxon>Gunneridae</taxon>
        <taxon>Pentapetalae</taxon>
        <taxon>rosids</taxon>
        <taxon>Vitales</taxon>
        <taxon>Vitaceae</taxon>
        <taxon>Viteae</taxon>
        <taxon>Vitis</taxon>
    </lineage>
</organism>
<dbReference type="EMBL" id="AM470819">
    <property type="protein sequence ID" value="CAN79310.1"/>
    <property type="molecule type" value="Genomic_DNA"/>
</dbReference>
<dbReference type="AlphaFoldDB" id="A5BTR9"/>
<name>A5BTR9_VITVI</name>